<organism evidence="1 2">
    <name type="scientific">Dreissena polymorpha</name>
    <name type="common">Zebra mussel</name>
    <name type="synonym">Mytilus polymorpha</name>
    <dbReference type="NCBI Taxonomy" id="45954"/>
    <lineage>
        <taxon>Eukaryota</taxon>
        <taxon>Metazoa</taxon>
        <taxon>Spiralia</taxon>
        <taxon>Lophotrochozoa</taxon>
        <taxon>Mollusca</taxon>
        <taxon>Bivalvia</taxon>
        <taxon>Autobranchia</taxon>
        <taxon>Heteroconchia</taxon>
        <taxon>Euheterodonta</taxon>
        <taxon>Imparidentia</taxon>
        <taxon>Neoheterodontei</taxon>
        <taxon>Myida</taxon>
        <taxon>Dreissenoidea</taxon>
        <taxon>Dreissenidae</taxon>
        <taxon>Dreissena</taxon>
    </lineage>
</organism>
<reference evidence="1" key="1">
    <citation type="journal article" date="2019" name="bioRxiv">
        <title>The Genome of the Zebra Mussel, Dreissena polymorpha: A Resource for Invasive Species Research.</title>
        <authorList>
            <person name="McCartney M.A."/>
            <person name="Auch B."/>
            <person name="Kono T."/>
            <person name="Mallez S."/>
            <person name="Zhang Y."/>
            <person name="Obille A."/>
            <person name="Becker A."/>
            <person name="Abrahante J.E."/>
            <person name="Garbe J."/>
            <person name="Badalamenti J.P."/>
            <person name="Herman A."/>
            <person name="Mangelson H."/>
            <person name="Liachko I."/>
            <person name="Sullivan S."/>
            <person name="Sone E.D."/>
            <person name="Koren S."/>
            <person name="Silverstein K.A.T."/>
            <person name="Beckman K.B."/>
            <person name="Gohl D.M."/>
        </authorList>
    </citation>
    <scope>NUCLEOTIDE SEQUENCE</scope>
    <source>
        <strain evidence="1">Duluth1</strain>
        <tissue evidence="1">Whole animal</tissue>
    </source>
</reference>
<evidence type="ECO:0000313" key="2">
    <source>
        <dbReference type="Proteomes" id="UP000828390"/>
    </source>
</evidence>
<evidence type="ECO:0000313" key="1">
    <source>
        <dbReference type="EMBL" id="KAH3893955.1"/>
    </source>
</evidence>
<keyword evidence="2" id="KW-1185">Reference proteome</keyword>
<comment type="caution">
    <text evidence="1">The sequence shown here is derived from an EMBL/GenBank/DDBJ whole genome shotgun (WGS) entry which is preliminary data.</text>
</comment>
<name>A0A9D4S7Z9_DREPO</name>
<sequence>MLLPEAHYDINVTSIRNGRLQPDLYTKPTDKHLYLNRDSSHPETTKKRYHMVWVCVRKEYVQRRLPTGSTDRR</sequence>
<accession>A0A9D4S7Z9</accession>
<gene>
    <name evidence="1" type="ORF">DPMN_018109</name>
</gene>
<proteinExistence type="predicted"/>
<protein>
    <submittedName>
        <fullName evidence="1">Uncharacterized protein</fullName>
    </submittedName>
</protein>
<reference evidence="1" key="2">
    <citation type="submission" date="2020-11" db="EMBL/GenBank/DDBJ databases">
        <authorList>
            <person name="McCartney M.A."/>
            <person name="Auch B."/>
            <person name="Kono T."/>
            <person name="Mallez S."/>
            <person name="Becker A."/>
            <person name="Gohl D.M."/>
            <person name="Silverstein K.A.T."/>
            <person name="Koren S."/>
            <person name="Bechman K.B."/>
            <person name="Herman A."/>
            <person name="Abrahante J.E."/>
            <person name="Garbe J."/>
        </authorList>
    </citation>
    <scope>NUCLEOTIDE SEQUENCE</scope>
    <source>
        <strain evidence="1">Duluth1</strain>
        <tissue evidence="1">Whole animal</tissue>
    </source>
</reference>
<dbReference type="EMBL" id="JAIWYP010000001">
    <property type="protein sequence ID" value="KAH3893955.1"/>
    <property type="molecule type" value="Genomic_DNA"/>
</dbReference>
<dbReference type="AlphaFoldDB" id="A0A9D4S7Z9"/>
<dbReference type="Proteomes" id="UP000828390">
    <property type="component" value="Unassembled WGS sequence"/>
</dbReference>